<proteinExistence type="predicted"/>
<name>A0ABQ3N776_9BACI</name>
<accession>A0ABQ3N776</accession>
<dbReference type="RefSeq" id="WP_191274784.1">
    <property type="nucleotide sequence ID" value="NZ_BNDS01000016.1"/>
</dbReference>
<evidence type="ECO:0000313" key="1">
    <source>
        <dbReference type="EMBL" id="GHH99838.1"/>
    </source>
</evidence>
<keyword evidence="2" id="KW-1185">Reference proteome</keyword>
<comment type="caution">
    <text evidence="1">The sequence shown here is derived from an EMBL/GenBank/DDBJ whole genome shotgun (WGS) entry which is preliminary data.</text>
</comment>
<gene>
    <name evidence="1" type="primary">yfjC</name>
    <name evidence="1" type="ORF">AM1BK_33810</name>
</gene>
<protein>
    <submittedName>
        <fullName evidence="1">Uncharacterized protein</fullName>
    </submittedName>
</protein>
<dbReference type="Proteomes" id="UP000637074">
    <property type="component" value="Unassembled WGS sequence"/>
</dbReference>
<reference evidence="1 2" key="1">
    <citation type="journal article" date="2022" name="Int. J. Syst. Evol. Microbiol.">
        <title>Neobacillus kokaensis sp. nov., isolated from soil.</title>
        <authorList>
            <person name="Yuki K."/>
            <person name="Matsubara H."/>
            <person name="Yamaguchi S."/>
        </authorList>
    </citation>
    <scope>NUCLEOTIDE SEQUENCE [LARGE SCALE GENOMIC DNA]</scope>
    <source>
        <strain evidence="1 2">LOB 377</strain>
    </source>
</reference>
<evidence type="ECO:0000313" key="2">
    <source>
        <dbReference type="Proteomes" id="UP000637074"/>
    </source>
</evidence>
<dbReference type="EMBL" id="BNDS01000016">
    <property type="protein sequence ID" value="GHH99838.1"/>
    <property type="molecule type" value="Genomic_DNA"/>
</dbReference>
<organism evidence="1 2">
    <name type="scientific">Neobacillus kokaensis</name>
    <dbReference type="NCBI Taxonomy" id="2759023"/>
    <lineage>
        <taxon>Bacteria</taxon>
        <taxon>Bacillati</taxon>
        <taxon>Bacillota</taxon>
        <taxon>Bacilli</taxon>
        <taxon>Bacillales</taxon>
        <taxon>Bacillaceae</taxon>
        <taxon>Neobacillus</taxon>
    </lineage>
</organism>
<sequence length="266" mass="31255">MEQISLSIEELIYSFYSEGFFEQGNALKQVYFGDLDDEKMDLLLQISCRSLLAKNLLDYKNHKFTLTDNLAKIIAILNYSEQSIKLSRHSAEQSEETYSFHFGEGRIIKHTLHFDEQVHMFTTVTSEEVSCMISDFYRIGKGEEADNTTISITQEEFEELLSALNDNKKQFDLRLLSEEKKRFYQILKETDGFLNTLLLLEFTDTKEPLAKNVWMFTNRLENNWMVEKQGENFIIKPCDEMTIKSLLEKDVFLNKEKEMTNYGSHY</sequence>